<dbReference type="PROSITE" id="PS50293">
    <property type="entry name" value="TPR_REGION"/>
    <property type="match status" value="1"/>
</dbReference>
<dbReference type="InterPro" id="IPR019734">
    <property type="entry name" value="TPR_rpt"/>
</dbReference>
<gene>
    <name evidence="6" type="ordered locus">DMR_25500</name>
</gene>
<evidence type="ECO:0000256" key="3">
    <source>
        <dbReference type="PROSITE-ProRule" id="PRU00169"/>
    </source>
</evidence>
<comment type="caution">
    <text evidence="3">Lacks conserved residue(s) required for the propagation of feature annotation.</text>
</comment>
<dbReference type="Gene3D" id="3.40.50.2300">
    <property type="match status" value="1"/>
</dbReference>
<dbReference type="PANTHER" id="PTHR44943:SF8">
    <property type="entry name" value="TPR REPEAT-CONTAINING PROTEIN MJ0263"/>
    <property type="match status" value="1"/>
</dbReference>
<dbReference type="Pfam" id="PF13432">
    <property type="entry name" value="TPR_16"/>
    <property type="match status" value="1"/>
</dbReference>
<proteinExistence type="predicted"/>
<keyword evidence="2 4" id="KW-0802">TPR repeat</keyword>
<dbReference type="InterPro" id="IPR011990">
    <property type="entry name" value="TPR-like_helical_dom_sf"/>
</dbReference>
<evidence type="ECO:0000313" key="7">
    <source>
        <dbReference type="Proteomes" id="UP000009071"/>
    </source>
</evidence>
<dbReference type="Gene3D" id="1.25.40.10">
    <property type="entry name" value="Tetratricopeptide repeat domain"/>
    <property type="match status" value="2"/>
</dbReference>
<sequence>MGAKKTGTEPDPAFLFCGATRPLFYEQCMKNKQYDDDVREFIALQNGVFLVVSTDAVFNKNLRSTLLRHLTIKDECVHNIAVTEQIPKHIKQLRAKNHKIVVFIERELNGRNTSDVIRYLKNDFSSDLYVVVLTTEVERDKLVLLHELGADNIITKPISADTLIEKIAFTVKPRGQIGELMDQGRQCLEMGDALEAAKIAKQVLEAKANSPSGLLLMGDALRALGKKDEALRAYTQAEKGARLFLDPLKKIAELHHEQGNTTEELKFLERLDKLSPLNVERKVDIGAGYVKLGEPEKAKAAFDMAVRIATKEALDAVSRVTQSIAARCMESAPELSEQYLRQSLNTRKNMLDRSDIETFNRLGLMLRRQGKWQEAITEYRKALKISPDDPGLYYNISMAYTEGRQYIEAYQFLDRALSLNPELWKNGEAVCYNIATVYRRYGKKDPAVDYLKKALELNPGYEKAKALLLEMGAGR</sequence>
<organism evidence="6 7">
    <name type="scientific">Solidesulfovibrio magneticus (strain ATCC 700980 / DSM 13731 / RS-1)</name>
    <name type="common">Desulfovibrio magneticus</name>
    <dbReference type="NCBI Taxonomy" id="573370"/>
    <lineage>
        <taxon>Bacteria</taxon>
        <taxon>Pseudomonadati</taxon>
        <taxon>Thermodesulfobacteriota</taxon>
        <taxon>Desulfovibrionia</taxon>
        <taxon>Desulfovibrionales</taxon>
        <taxon>Desulfovibrionaceae</taxon>
        <taxon>Solidesulfovibrio</taxon>
    </lineage>
</organism>
<dbReference type="InterPro" id="IPR051685">
    <property type="entry name" value="Ycf3/AcsC/BcsC/TPR_MFPF"/>
</dbReference>
<evidence type="ECO:0000259" key="5">
    <source>
        <dbReference type="PROSITE" id="PS50110"/>
    </source>
</evidence>
<dbReference type="GO" id="GO:0000160">
    <property type="term" value="P:phosphorelay signal transduction system"/>
    <property type="evidence" value="ECO:0007669"/>
    <property type="project" value="InterPro"/>
</dbReference>
<accession>C4XU19</accession>
<dbReference type="HOGENOM" id="CLU_617815_0_0_7"/>
<dbReference type="SUPFAM" id="SSF52172">
    <property type="entry name" value="CheY-like"/>
    <property type="match status" value="1"/>
</dbReference>
<dbReference type="SMART" id="SM00028">
    <property type="entry name" value="TPR"/>
    <property type="match status" value="5"/>
</dbReference>
<evidence type="ECO:0000256" key="4">
    <source>
        <dbReference type="PROSITE-ProRule" id="PRU00339"/>
    </source>
</evidence>
<dbReference type="Pfam" id="PF00515">
    <property type="entry name" value="TPR_1"/>
    <property type="match status" value="1"/>
</dbReference>
<dbReference type="PROSITE" id="PS50110">
    <property type="entry name" value="RESPONSE_REGULATORY"/>
    <property type="match status" value="1"/>
</dbReference>
<feature type="repeat" description="TPR" evidence="4">
    <location>
        <begin position="356"/>
        <end position="389"/>
    </location>
</feature>
<dbReference type="eggNOG" id="COG2197">
    <property type="taxonomic scope" value="Bacteria"/>
</dbReference>
<name>C4XU19_SOLM1</name>
<dbReference type="eggNOG" id="COG0457">
    <property type="taxonomic scope" value="Bacteria"/>
</dbReference>
<keyword evidence="1" id="KW-0677">Repeat</keyword>
<feature type="repeat" description="TPR" evidence="4">
    <location>
        <begin position="390"/>
        <end position="423"/>
    </location>
</feature>
<reference evidence="6 7" key="1">
    <citation type="journal article" date="2009" name="Genome Res.">
        <title>Whole genome sequence of Desulfovibrio magneticus strain RS-1 revealed common gene clusters in magnetotactic bacteria.</title>
        <authorList>
            <person name="Nakazawa H."/>
            <person name="Arakaki A."/>
            <person name="Narita-Yamada S."/>
            <person name="Yashiro I."/>
            <person name="Jinno K."/>
            <person name="Aoki N."/>
            <person name="Tsuruyama A."/>
            <person name="Okamura Y."/>
            <person name="Tanikawa S."/>
            <person name="Fujita N."/>
            <person name="Takeyama H."/>
            <person name="Matsunaga T."/>
        </authorList>
    </citation>
    <scope>NUCLEOTIDE SEQUENCE [LARGE SCALE GENOMIC DNA]</scope>
    <source>
        <strain evidence="7">ATCC 700980 / DSM 13731 / RS-1</strain>
    </source>
</reference>
<dbReference type="Pfam" id="PF13414">
    <property type="entry name" value="TPR_11"/>
    <property type="match status" value="1"/>
</dbReference>
<dbReference type="InterPro" id="IPR011006">
    <property type="entry name" value="CheY-like_superfamily"/>
</dbReference>
<dbReference type="PANTHER" id="PTHR44943">
    <property type="entry name" value="CELLULOSE SYNTHASE OPERON PROTEIN C"/>
    <property type="match status" value="1"/>
</dbReference>
<dbReference type="EMBL" id="AP010904">
    <property type="protein sequence ID" value="BAH76041.1"/>
    <property type="molecule type" value="Genomic_DNA"/>
</dbReference>
<dbReference type="SUPFAM" id="SSF48452">
    <property type="entry name" value="TPR-like"/>
    <property type="match status" value="1"/>
</dbReference>
<dbReference type="PROSITE" id="PS50005">
    <property type="entry name" value="TPR"/>
    <property type="match status" value="3"/>
</dbReference>
<dbReference type="Proteomes" id="UP000009071">
    <property type="component" value="Chromosome"/>
</dbReference>
<dbReference type="KEGG" id="dma:DMR_25500"/>
<feature type="repeat" description="TPR" evidence="4">
    <location>
        <begin position="428"/>
        <end position="461"/>
    </location>
</feature>
<evidence type="ECO:0000256" key="1">
    <source>
        <dbReference type="ARBA" id="ARBA00022737"/>
    </source>
</evidence>
<evidence type="ECO:0000256" key="2">
    <source>
        <dbReference type="ARBA" id="ARBA00022803"/>
    </source>
</evidence>
<dbReference type="STRING" id="573370.DMR_25500"/>
<dbReference type="InterPro" id="IPR001789">
    <property type="entry name" value="Sig_transdc_resp-reg_receiver"/>
</dbReference>
<protein>
    <recommendedName>
        <fullName evidence="5">Response regulatory domain-containing protein</fullName>
    </recommendedName>
</protein>
<dbReference type="AlphaFoldDB" id="C4XU19"/>
<feature type="domain" description="Response regulatory" evidence="5">
    <location>
        <begin position="48"/>
        <end position="171"/>
    </location>
</feature>
<evidence type="ECO:0000313" key="6">
    <source>
        <dbReference type="EMBL" id="BAH76041.1"/>
    </source>
</evidence>
<keyword evidence="7" id="KW-1185">Reference proteome</keyword>